<dbReference type="Gene3D" id="3.30.420.10">
    <property type="entry name" value="Ribonuclease H-like superfamily/Ribonuclease H"/>
    <property type="match status" value="1"/>
</dbReference>
<protein>
    <submittedName>
        <fullName evidence="3">Piwi-domain-containing protein</fullName>
    </submittedName>
</protein>
<accession>A0A6A6UC03</accession>
<organism evidence="3 4">
    <name type="scientific">Microthyrium microscopicum</name>
    <dbReference type="NCBI Taxonomy" id="703497"/>
    <lineage>
        <taxon>Eukaryota</taxon>
        <taxon>Fungi</taxon>
        <taxon>Dikarya</taxon>
        <taxon>Ascomycota</taxon>
        <taxon>Pezizomycotina</taxon>
        <taxon>Dothideomycetes</taxon>
        <taxon>Dothideomycetes incertae sedis</taxon>
        <taxon>Microthyriales</taxon>
        <taxon>Microthyriaceae</taxon>
        <taxon>Microthyrium</taxon>
    </lineage>
</organism>
<evidence type="ECO:0000313" key="4">
    <source>
        <dbReference type="Proteomes" id="UP000799302"/>
    </source>
</evidence>
<feature type="domain" description="Piwi" evidence="2">
    <location>
        <begin position="939"/>
        <end position="1255"/>
    </location>
</feature>
<dbReference type="InterPro" id="IPR036085">
    <property type="entry name" value="PAZ_dom_sf"/>
</dbReference>
<keyword evidence="4" id="KW-1185">Reference proteome</keyword>
<dbReference type="PANTHER" id="PTHR22891">
    <property type="entry name" value="EUKARYOTIC TRANSLATION INITIATION FACTOR 2C"/>
    <property type="match status" value="1"/>
</dbReference>
<feature type="compositionally biased region" description="Polar residues" evidence="1">
    <location>
        <begin position="261"/>
        <end position="272"/>
    </location>
</feature>
<feature type="compositionally biased region" description="Basic and acidic residues" evidence="1">
    <location>
        <begin position="249"/>
        <end position="259"/>
    </location>
</feature>
<sequence length="1295" mass="145012">MTNPPCDRCRGPHHVDSCTFLPDNPRNKTAKETQNKFKERIEDYVVTHNLWEGTLNRDKLPNKPAQKRNLEQKWMDNPSEFSRSQRGNYYPAGTPMSSSAQANTGPSPADPSPAVAPPTVASTGMTGAVSTENYGSPPLDGATAQSTASAQASGAQSTSDPSTTVQASSGTNIAPRVAISQGTSDRFPHRRERIDQLLEETEEERIVRGTQGHKWALTRDEPFDTSGEKEYAKFKKPNPVLGASAGEPAAEKNEDHDVQDSSESGPWTTRTATYDAPTSLEKHKKDMDQYWPHSAPVAHLPKDPESLVPKPWTPNVFDNFIKNNVTDLTSKATACLKAVQKKLPYPIRTSGSTIASGDNKIQVMTNHVQLHQLPKTLYHYNISGFQADPDRDNRVDESKAKLRVLIETMINIDSRLANHRNSFVTNFIDSIYTWDKDTLGTGSPISVQVPTMTVNPRTRTRQAAYQTLRIEFGEELSTSLLGIKPDNANDAADALTIRDNNLTILNSIVRGLNLIILKSSEQTTNPDLKSFRLGPNKLFLEKDYTAVGPGGDKSCLVLHRGFALSVKPALDHPLLEFNGTASAFLRPMLVSDFMRRSMQQGEIRRDYKQVLKGARVLIIYRPGHLKESGNCKLQDHYDEKDDRWVHSIKNFGVVPKKEHPKARAKPAEKVACKDHRQIFKIPIAWDKDGKVTNTKDEHLSLSDYLAKMYGKIDTFSHRTPEDPVVQLSNGHYYAPEHLYILAHQQYKYVLPPTGVTEMINFVCKPGDHNARIVSQGIDILGIKTGKISAVSKSCGIATNGALLKIPAQQIAKPQIRFVDNRTMLAPGPYYSWQLARCKKLPDNKEQWSYSKLRQNDEKYFQFWIVPQEHGRPKVQAWQYDQMAVTMSAQFDGHGITLQRDPKKTRHQYTDVGSINAAFRAILNELNVMAGQKRLVKVTPLVFFVADNDKAHYAAFRQAADRDYGIPGICMMWDKVPKMFGSGQYCSNLALKANVKQYGTRNQIVDDIKGDFPAKLKEVHTLILGADVTHPGFGATNAENAKSIAGLVGTLDKELVRYGGSCRYYPKAEVIHCLEEMAVERIAAWKKAQNLPAKMKTANIVYFRDGVSASQYQEVLAVEVKALREACKAEEIEQPIITVLIATKRHHTRFYPTKTNFGPKDNGHNCDPGTCVNTTVTSPFHQDFFLQAHSASQLKATARPTHYFVLLDDMGWTLGGLQKFIHKISYTYARATLPVSYATPAYYADRLCDRVRVYFTGIMDDGAGSDRSWQDQWDLKPNRDGANPWHKRFANTMFFL</sequence>
<evidence type="ECO:0000313" key="3">
    <source>
        <dbReference type="EMBL" id="KAF2669799.1"/>
    </source>
</evidence>
<dbReference type="GO" id="GO:0003676">
    <property type="term" value="F:nucleic acid binding"/>
    <property type="evidence" value="ECO:0007669"/>
    <property type="project" value="InterPro"/>
</dbReference>
<feature type="compositionally biased region" description="Polar residues" evidence="1">
    <location>
        <begin position="95"/>
        <end position="105"/>
    </location>
</feature>
<dbReference type="EMBL" id="MU004234">
    <property type="protein sequence ID" value="KAF2669799.1"/>
    <property type="molecule type" value="Genomic_DNA"/>
</dbReference>
<dbReference type="InterPro" id="IPR003165">
    <property type="entry name" value="Piwi"/>
</dbReference>
<feature type="region of interest" description="Disordered" evidence="1">
    <location>
        <begin position="53"/>
        <end position="276"/>
    </location>
</feature>
<feature type="compositionally biased region" description="Polar residues" evidence="1">
    <location>
        <begin position="124"/>
        <end position="134"/>
    </location>
</feature>
<feature type="compositionally biased region" description="Polar residues" evidence="1">
    <location>
        <begin position="160"/>
        <end position="172"/>
    </location>
</feature>
<evidence type="ECO:0000259" key="2">
    <source>
        <dbReference type="PROSITE" id="PS50822"/>
    </source>
</evidence>
<dbReference type="SMART" id="SM00950">
    <property type="entry name" value="Piwi"/>
    <property type="match status" value="1"/>
</dbReference>
<proteinExistence type="predicted"/>
<dbReference type="SUPFAM" id="SSF101690">
    <property type="entry name" value="PAZ domain"/>
    <property type="match status" value="1"/>
</dbReference>
<evidence type="ECO:0000256" key="1">
    <source>
        <dbReference type="SAM" id="MobiDB-lite"/>
    </source>
</evidence>
<dbReference type="PROSITE" id="PS50822">
    <property type="entry name" value="PIWI"/>
    <property type="match status" value="1"/>
</dbReference>
<feature type="compositionally biased region" description="Basic and acidic residues" evidence="1">
    <location>
        <begin position="217"/>
        <end position="233"/>
    </location>
</feature>
<dbReference type="OrthoDB" id="10252740at2759"/>
<feature type="compositionally biased region" description="Low complexity" evidence="1">
    <location>
        <begin position="141"/>
        <end position="159"/>
    </location>
</feature>
<dbReference type="Pfam" id="PF02171">
    <property type="entry name" value="Piwi"/>
    <property type="match status" value="1"/>
</dbReference>
<dbReference type="InterPro" id="IPR036397">
    <property type="entry name" value="RNaseH_sf"/>
</dbReference>
<dbReference type="SUPFAM" id="SSF53098">
    <property type="entry name" value="Ribonuclease H-like"/>
    <property type="match status" value="1"/>
</dbReference>
<dbReference type="InterPro" id="IPR012337">
    <property type="entry name" value="RNaseH-like_sf"/>
</dbReference>
<gene>
    <name evidence="3" type="ORF">BT63DRAFT_222415</name>
</gene>
<name>A0A6A6UC03_9PEZI</name>
<dbReference type="Gene3D" id="3.40.50.2300">
    <property type="match status" value="1"/>
</dbReference>
<dbReference type="Proteomes" id="UP000799302">
    <property type="component" value="Unassembled WGS sequence"/>
</dbReference>
<reference evidence="3" key="1">
    <citation type="journal article" date="2020" name="Stud. Mycol.">
        <title>101 Dothideomycetes genomes: a test case for predicting lifestyles and emergence of pathogens.</title>
        <authorList>
            <person name="Haridas S."/>
            <person name="Albert R."/>
            <person name="Binder M."/>
            <person name="Bloem J."/>
            <person name="Labutti K."/>
            <person name="Salamov A."/>
            <person name="Andreopoulos B."/>
            <person name="Baker S."/>
            <person name="Barry K."/>
            <person name="Bills G."/>
            <person name="Bluhm B."/>
            <person name="Cannon C."/>
            <person name="Castanera R."/>
            <person name="Culley D."/>
            <person name="Daum C."/>
            <person name="Ezra D."/>
            <person name="Gonzalez J."/>
            <person name="Henrissat B."/>
            <person name="Kuo A."/>
            <person name="Liang C."/>
            <person name="Lipzen A."/>
            <person name="Lutzoni F."/>
            <person name="Magnuson J."/>
            <person name="Mondo S."/>
            <person name="Nolan M."/>
            <person name="Ohm R."/>
            <person name="Pangilinan J."/>
            <person name="Park H.-J."/>
            <person name="Ramirez L."/>
            <person name="Alfaro M."/>
            <person name="Sun H."/>
            <person name="Tritt A."/>
            <person name="Yoshinaga Y."/>
            <person name="Zwiers L.-H."/>
            <person name="Turgeon B."/>
            <person name="Goodwin S."/>
            <person name="Spatafora J."/>
            <person name="Crous P."/>
            <person name="Grigoriev I."/>
        </authorList>
    </citation>
    <scope>NUCLEOTIDE SEQUENCE</scope>
    <source>
        <strain evidence="3">CBS 115976</strain>
    </source>
</reference>